<dbReference type="AlphaFoldDB" id="A0A850QAH0"/>
<keyword evidence="1" id="KW-0145">Chemotaxis</keyword>
<feature type="domain" description="Methyl-accepting transducer" evidence="6">
    <location>
        <begin position="267"/>
        <end position="482"/>
    </location>
</feature>
<dbReference type="Pfam" id="PF00672">
    <property type="entry name" value="HAMP"/>
    <property type="match status" value="1"/>
</dbReference>
<comment type="similarity">
    <text evidence="2">Belongs to the methyl-accepting chemotaxis (MCP) protein family.</text>
</comment>
<evidence type="ECO:0000259" key="7">
    <source>
        <dbReference type="PROSITE" id="PS50885"/>
    </source>
</evidence>
<dbReference type="PANTHER" id="PTHR43531:SF11">
    <property type="entry name" value="METHYL-ACCEPTING CHEMOTAXIS PROTEIN 3"/>
    <property type="match status" value="1"/>
</dbReference>
<dbReference type="PRINTS" id="PR00260">
    <property type="entry name" value="CHEMTRNSDUCR"/>
</dbReference>
<feature type="region of interest" description="Disordered" evidence="4">
    <location>
        <begin position="463"/>
        <end position="482"/>
    </location>
</feature>
<evidence type="ECO:0000313" key="9">
    <source>
        <dbReference type="Proteomes" id="UP000592216"/>
    </source>
</evidence>
<feature type="compositionally biased region" description="Basic and acidic residues" evidence="4">
    <location>
        <begin position="534"/>
        <end position="543"/>
    </location>
</feature>
<evidence type="ECO:0000256" key="4">
    <source>
        <dbReference type="SAM" id="MobiDB-lite"/>
    </source>
</evidence>
<keyword evidence="3" id="KW-0807">Transducer</keyword>
<dbReference type="PANTHER" id="PTHR43531">
    <property type="entry name" value="PROTEIN ICFG"/>
    <property type="match status" value="1"/>
</dbReference>
<dbReference type="GO" id="GO:0005886">
    <property type="term" value="C:plasma membrane"/>
    <property type="evidence" value="ECO:0007669"/>
    <property type="project" value="TreeGrafter"/>
</dbReference>
<evidence type="ECO:0000313" key="8">
    <source>
        <dbReference type="EMBL" id="NVO23938.1"/>
    </source>
</evidence>
<dbReference type="CDD" id="cd06225">
    <property type="entry name" value="HAMP"/>
    <property type="match status" value="1"/>
</dbReference>
<dbReference type="SUPFAM" id="SSF58104">
    <property type="entry name" value="Methyl-accepting chemotaxis protein (MCP) signaling domain"/>
    <property type="match status" value="1"/>
</dbReference>
<name>A0A850QAH0_9RHOB</name>
<evidence type="ECO:0000256" key="5">
    <source>
        <dbReference type="SAM" id="Phobius"/>
    </source>
</evidence>
<feature type="compositionally biased region" description="Low complexity" evidence="4">
    <location>
        <begin position="464"/>
        <end position="482"/>
    </location>
</feature>
<feature type="domain" description="HAMP" evidence="7">
    <location>
        <begin position="210"/>
        <end position="262"/>
    </location>
</feature>
<reference evidence="8 9" key="1">
    <citation type="submission" date="2020-04" db="EMBL/GenBank/DDBJ databases">
        <title>Donghicola sp., a member of the Rhodobacteraceae family isolated from mangrove forest in Thailand.</title>
        <authorList>
            <person name="Charoenyingcharoen P."/>
            <person name="Yukphan P."/>
        </authorList>
    </citation>
    <scope>NUCLEOTIDE SEQUENCE [LARGE SCALE GENOMIC DNA]</scope>
    <source>
        <strain evidence="8 9">B5-SW-15</strain>
    </source>
</reference>
<dbReference type="Gene3D" id="1.10.287.950">
    <property type="entry name" value="Methyl-accepting chemotaxis protein"/>
    <property type="match status" value="1"/>
</dbReference>
<dbReference type="SMART" id="SM00283">
    <property type="entry name" value="MA"/>
    <property type="match status" value="1"/>
</dbReference>
<evidence type="ECO:0000256" key="1">
    <source>
        <dbReference type="ARBA" id="ARBA00022500"/>
    </source>
</evidence>
<dbReference type="Proteomes" id="UP000592216">
    <property type="component" value="Unassembled WGS sequence"/>
</dbReference>
<dbReference type="Pfam" id="PF00015">
    <property type="entry name" value="MCPsignal"/>
    <property type="match status" value="1"/>
</dbReference>
<dbReference type="RefSeq" id="WP_177157769.1">
    <property type="nucleotide sequence ID" value="NZ_JABCJE010000004.1"/>
</dbReference>
<dbReference type="InterPro" id="IPR004090">
    <property type="entry name" value="Chemotax_Me-accpt_rcpt"/>
</dbReference>
<keyword evidence="5" id="KW-1133">Transmembrane helix</keyword>
<dbReference type="InterPro" id="IPR004089">
    <property type="entry name" value="MCPsignal_dom"/>
</dbReference>
<dbReference type="EMBL" id="JABCJE010000004">
    <property type="protein sequence ID" value="NVO23938.1"/>
    <property type="molecule type" value="Genomic_DNA"/>
</dbReference>
<dbReference type="PROSITE" id="PS50111">
    <property type="entry name" value="CHEMOTAXIS_TRANSDUC_2"/>
    <property type="match status" value="1"/>
</dbReference>
<dbReference type="GO" id="GO:0004888">
    <property type="term" value="F:transmembrane signaling receptor activity"/>
    <property type="evidence" value="ECO:0007669"/>
    <property type="project" value="InterPro"/>
</dbReference>
<dbReference type="InterPro" id="IPR003660">
    <property type="entry name" value="HAMP_dom"/>
</dbReference>
<accession>A0A850QAH0</accession>
<keyword evidence="5" id="KW-0472">Membrane</keyword>
<comment type="caution">
    <text evidence="8">The sequence shown here is derived from an EMBL/GenBank/DDBJ whole genome shotgun (WGS) entry which is preliminary data.</text>
</comment>
<evidence type="ECO:0000256" key="3">
    <source>
        <dbReference type="PROSITE-ProRule" id="PRU00284"/>
    </source>
</evidence>
<gene>
    <name evidence="8" type="ORF">HJ536_11290</name>
</gene>
<dbReference type="GO" id="GO:0006935">
    <property type="term" value="P:chemotaxis"/>
    <property type="evidence" value="ECO:0007669"/>
    <property type="project" value="UniProtKB-KW"/>
</dbReference>
<evidence type="ECO:0000256" key="2">
    <source>
        <dbReference type="ARBA" id="ARBA00029447"/>
    </source>
</evidence>
<sequence>MRFTLRAKLALTFLSIFALSGASVGLALYDFKEVKDEFTQIIDVKQADLQTINLLAETEVAIRAKVGEALVGLEGTGEERIKDLRKEIIGLSDDFYLNVADITRRSEEDVQVMFHELIVLHDRMVLVNKNVISLELKGDPNANIKFHGDAKAATDRVIEQSLKIRKEMVADMQESVVESNLVYQRSRLWLLSLGALSLLIGTINAVIIMKSMSRGLNKAIKLARNVAEGDLRETATFKRNDEVGDLLRAQNEMVQKLRETVGNVASAVRNVAAGANQMASTSESLATDSTTQASSTERVSTAIEQMSGNIESTSENAGLTEEIATKSARDATQSGKVVADAVKAMRAIAERINVVQEIARQTDLLALNAAVEAARAGEHGRGFAVVASEVRKLAENSQKAASEISALSANTVQSAAAAGKMLEDLVPDIEKTSELVTQITMASRELANGSRDINRSIQELDKITQSTSSASEEMSSAATELSSQAEQLADTISFFRVGDDDVMAEGANWVRANQSVAEELVADIAAGTPSDNSSDTRSKKSETFEFNLG</sequence>
<dbReference type="SMART" id="SM00304">
    <property type="entry name" value="HAMP"/>
    <property type="match status" value="2"/>
</dbReference>
<organism evidence="8 9">
    <name type="scientific">Donghicola mangrovi</name>
    <dbReference type="NCBI Taxonomy" id="2729614"/>
    <lineage>
        <taxon>Bacteria</taxon>
        <taxon>Pseudomonadati</taxon>
        <taxon>Pseudomonadota</taxon>
        <taxon>Alphaproteobacteria</taxon>
        <taxon>Rhodobacterales</taxon>
        <taxon>Roseobacteraceae</taxon>
        <taxon>Donghicola</taxon>
    </lineage>
</organism>
<dbReference type="InterPro" id="IPR051310">
    <property type="entry name" value="MCP_chemotaxis"/>
</dbReference>
<evidence type="ECO:0000259" key="6">
    <source>
        <dbReference type="PROSITE" id="PS50111"/>
    </source>
</evidence>
<feature type="transmembrane region" description="Helical" evidence="5">
    <location>
        <begin position="188"/>
        <end position="208"/>
    </location>
</feature>
<feature type="region of interest" description="Disordered" evidence="4">
    <location>
        <begin position="525"/>
        <end position="549"/>
    </location>
</feature>
<dbReference type="GO" id="GO:0007165">
    <property type="term" value="P:signal transduction"/>
    <property type="evidence" value="ECO:0007669"/>
    <property type="project" value="UniProtKB-KW"/>
</dbReference>
<protein>
    <submittedName>
        <fullName evidence="8">HAMP domain-containing protein</fullName>
    </submittedName>
</protein>
<dbReference type="PROSITE" id="PS50885">
    <property type="entry name" value="HAMP"/>
    <property type="match status" value="1"/>
</dbReference>
<keyword evidence="5" id="KW-0812">Transmembrane</keyword>
<proteinExistence type="inferred from homology"/>